<evidence type="ECO:0000256" key="1">
    <source>
        <dbReference type="SAM" id="MobiDB-lite"/>
    </source>
</evidence>
<dbReference type="Pfam" id="PF14265">
    <property type="entry name" value="DUF4355"/>
    <property type="match status" value="1"/>
</dbReference>
<comment type="caution">
    <text evidence="2">The sequence shown here is derived from an EMBL/GenBank/DDBJ whole genome shotgun (WGS) entry which is preliminary data.</text>
</comment>
<dbReference type="EMBL" id="JAAUVV010000037">
    <property type="protein sequence ID" value="NJJ04978.1"/>
    <property type="molecule type" value="Genomic_DNA"/>
</dbReference>
<dbReference type="InterPro" id="IPR025580">
    <property type="entry name" value="Gp46"/>
</dbReference>
<protein>
    <submittedName>
        <fullName evidence="2">DUF4355 domain-containing protein</fullName>
    </submittedName>
</protein>
<gene>
    <name evidence="2" type="ORF">HC138_11610</name>
</gene>
<feature type="compositionally biased region" description="Basic and acidic residues" evidence="1">
    <location>
        <begin position="30"/>
        <end position="42"/>
    </location>
</feature>
<organism evidence="2 3">
    <name type="scientific">Corynebacterium coyleae</name>
    <dbReference type="NCBI Taxonomy" id="53374"/>
    <lineage>
        <taxon>Bacteria</taxon>
        <taxon>Bacillati</taxon>
        <taxon>Actinomycetota</taxon>
        <taxon>Actinomycetes</taxon>
        <taxon>Mycobacteriales</taxon>
        <taxon>Corynebacteriaceae</taxon>
        <taxon>Corynebacterium</taxon>
    </lineage>
</organism>
<feature type="compositionally biased region" description="Low complexity" evidence="1">
    <location>
        <begin position="1"/>
        <end position="13"/>
    </location>
</feature>
<sequence>MFAAEANAGEVAATGQTSAPSQQTPQEPAKAADQDGDVEKPTESAPGENDDDNANPDARGSKRAVLKDLATERDKRQAAEAARDELQERLDAIDREKMTELQRAQADLEKANARIAELEAAETERAREQLVTKVLSEAKLPAEMADRLRGETEEELAADAKTLAAALGFDRKPVDPSQGQETQRASKAQHPGRLRRHRHRRVPQEFCHP</sequence>
<feature type="region of interest" description="Disordered" evidence="1">
    <location>
        <begin position="1"/>
        <end position="83"/>
    </location>
</feature>
<evidence type="ECO:0000313" key="2">
    <source>
        <dbReference type="EMBL" id="NJJ04978.1"/>
    </source>
</evidence>
<dbReference type="AlphaFoldDB" id="A0AAP6XQ39"/>
<name>A0AAP6XQ39_9CORY</name>
<reference evidence="2 3" key="1">
    <citation type="submission" date="2020-03" db="EMBL/GenBank/DDBJ databases">
        <title>Draft genome sequences of bacterial isolates from the female urobiome.</title>
        <authorList>
            <person name="Miller-Ensminger T."/>
            <person name="Wolfe A.J."/>
            <person name="Putonti C."/>
        </authorList>
    </citation>
    <scope>NUCLEOTIDE SEQUENCE [LARGE SCALE GENOMIC DNA]</scope>
    <source>
        <strain evidence="2 3">UMB8490</strain>
    </source>
</reference>
<feature type="compositionally biased region" description="Polar residues" evidence="1">
    <location>
        <begin position="177"/>
        <end position="186"/>
    </location>
</feature>
<dbReference type="Proteomes" id="UP000591626">
    <property type="component" value="Unassembled WGS sequence"/>
</dbReference>
<proteinExistence type="predicted"/>
<feature type="compositionally biased region" description="Basic and acidic residues" evidence="1">
    <location>
        <begin position="65"/>
        <end position="83"/>
    </location>
</feature>
<feature type="region of interest" description="Disordered" evidence="1">
    <location>
        <begin position="167"/>
        <end position="209"/>
    </location>
</feature>
<accession>A0AAP6XQ39</accession>
<feature type="compositionally biased region" description="Polar residues" evidence="1">
    <location>
        <begin position="14"/>
        <end position="26"/>
    </location>
</feature>
<evidence type="ECO:0000313" key="3">
    <source>
        <dbReference type="Proteomes" id="UP000591626"/>
    </source>
</evidence>
<feature type="compositionally biased region" description="Basic residues" evidence="1">
    <location>
        <begin position="190"/>
        <end position="201"/>
    </location>
</feature>